<dbReference type="Proteomes" id="UP000253908">
    <property type="component" value="Chromosome"/>
</dbReference>
<evidence type="ECO:0000313" key="3">
    <source>
        <dbReference type="Proteomes" id="UP000253908"/>
    </source>
</evidence>
<name>A0A345PCJ0_9BACI</name>
<evidence type="ECO:0000256" key="1">
    <source>
        <dbReference type="SAM" id="Phobius"/>
    </source>
</evidence>
<feature type="transmembrane region" description="Helical" evidence="1">
    <location>
        <begin position="35"/>
        <end position="53"/>
    </location>
</feature>
<feature type="transmembrane region" description="Helical" evidence="1">
    <location>
        <begin position="6"/>
        <end position="23"/>
    </location>
</feature>
<dbReference type="RefSeq" id="WP_114915014.1">
    <property type="nucleotide sequence ID" value="NZ_CP024848.1"/>
</dbReference>
<keyword evidence="1" id="KW-1133">Transmembrane helix</keyword>
<keyword evidence="1" id="KW-0472">Membrane</keyword>
<accession>A0A345PCJ0</accession>
<dbReference type="KEGG" id="ocn:CUC15_01410"/>
<gene>
    <name evidence="2" type="ORF">CUC15_01410</name>
</gene>
<dbReference type="AlphaFoldDB" id="A0A345PCJ0"/>
<protein>
    <submittedName>
        <fullName evidence="2">Uncharacterized protein</fullName>
    </submittedName>
</protein>
<proteinExistence type="predicted"/>
<reference evidence="3" key="1">
    <citation type="submission" date="2017-11" db="EMBL/GenBank/DDBJ databases">
        <authorList>
            <person name="Zhu W."/>
        </authorList>
    </citation>
    <scope>NUCLEOTIDE SEQUENCE [LARGE SCALE GENOMIC DNA]</scope>
    <source>
        <strain evidence="3">160</strain>
    </source>
</reference>
<sequence>MDTFLFFLLGFGYLCLFIWGIFLARKHGWLNLTNVLLLVILGLIYDNLMIALGRDLSGKGACWKA</sequence>
<evidence type="ECO:0000313" key="2">
    <source>
        <dbReference type="EMBL" id="AXI07720.1"/>
    </source>
</evidence>
<keyword evidence="3" id="KW-1185">Reference proteome</keyword>
<organism evidence="2 3">
    <name type="scientific">Oceanobacillus zhaokaii</name>
    <dbReference type="NCBI Taxonomy" id="2052660"/>
    <lineage>
        <taxon>Bacteria</taxon>
        <taxon>Bacillati</taxon>
        <taxon>Bacillota</taxon>
        <taxon>Bacilli</taxon>
        <taxon>Bacillales</taxon>
        <taxon>Bacillaceae</taxon>
        <taxon>Oceanobacillus</taxon>
    </lineage>
</organism>
<dbReference type="EMBL" id="CP024848">
    <property type="protein sequence ID" value="AXI07720.1"/>
    <property type="molecule type" value="Genomic_DNA"/>
</dbReference>
<keyword evidence="1" id="KW-0812">Transmembrane</keyword>